<keyword evidence="1" id="KW-0472">Membrane</keyword>
<protein>
    <submittedName>
        <fullName evidence="2">Potassium-transporting ATPase subunit F</fullName>
    </submittedName>
</protein>
<reference evidence="2 3" key="1">
    <citation type="submission" date="2024-01" db="EMBL/GenBank/DDBJ databases">
        <title>Pedobacter sp. nov., isolated from fresh soil.</title>
        <authorList>
            <person name="Le N.T.T."/>
        </authorList>
    </citation>
    <scope>NUCLEOTIDE SEQUENCE [LARGE SCALE GENOMIC DNA]</scope>
    <source>
        <strain evidence="2 3">KR3-3</strain>
    </source>
</reference>
<sequence length="44" mass="4866">MSFAGSFTAPSIGSKTFNLMIALFITAVAVFLYMVYVLIKPEKF</sequence>
<feature type="transmembrane region" description="Helical" evidence="1">
    <location>
        <begin position="20"/>
        <end position="39"/>
    </location>
</feature>
<dbReference type="InterPro" id="IPR011726">
    <property type="entry name" value="KdpF"/>
</dbReference>
<gene>
    <name evidence="2" type="ORF">VRU48_06605</name>
</gene>
<comment type="caution">
    <text evidence="2">The sequence shown here is derived from an EMBL/GenBank/DDBJ whole genome shotgun (WGS) entry which is preliminary data.</text>
</comment>
<dbReference type="RefSeq" id="WP_330107129.1">
    <property type="nucleotide sequence ID" value="NZ_JAZDQT010000001.1"/>
</dbReference>
<dbReference type="Proteomes" id="UP001336835">
    <property type="component" value="Unassembled WGS sequence"/>
</dbReference>
<dbReference type="EMBL" id="JAZDQT010000001">
    <property type="protein sequence ID" value="MEE1944769.1"/>
    <property type="molecule type" value="Genomic_DNA"/>
</dbReference>
<keyword evidence="3" id="KW-1185">Reference proteome</keyword>
<evidence type="ECO:0000256" key="1">
    <source>
        <dbReference type="SAM" id="Phobius"/>
    </source>
</evidence>
<evidence type="ECO:0000313" key="3">
    <source>
        <dbReference type="Proteomes" id="UP001336835"/>
    </source>
</evidence>
<keyword evidence="1" id="KW-1133">Transmembrane helix</keyword>
<accession>A0ABU7I691</accession>
<name>A0ABU7I691_9SPHI</name>
<dbReference type="Pfam" id="PF09604">
    <property type="entry name" value="Potass_KdpF"/>
    <property type="match status" value="1"/>
</dbReference>
<evidence type="ECO:0000313" key="2">
    <source>
        <dbReference type="EMBL" id="MEE1944769.1"/>
    </source>
</evidence>
<organism evidence="2 3">
    <name type="scientific">Pedobacter albus</name>
    <dbReference type="NCBI Taxonomy" id="3113905"/>
    <lineage>
        <taxon>Bacteria</taxon>
        <taxon>Pseudomonadati</taxon>
        <taxon>Bacteroidota</taxon>
        <taxon>Sphingobacteriia</taxon>
        <taxon>Sphingobacteriales</taxon>
        <taxon>Sphingobacteriaceae</taxon>
        <taxon>Pedobacter</taxon>
    </lineage>
</organism>
<proteinExistence type="predicted"/>
<keyword evidence="1" id="KW-0812">Transmembrane</keyword>